<feature type="transmembrane region" description="Helical" evidence="1">
    <location>
        <begin position="96"/>
        <end position="114"/>
    </location>
</feature>
<proteinExistence type="predicted"/>
<sequence length="141" mass="16018">MGFFDIVLYISVALLYNLLIHSLASISYRDLPYNEKLANSTIMLILFGGIGILISKLIDERNKELKNSFVSKGLYFGGILLIVTAIFANWDKITEEIKLFTIAGLLGGIIWYGYNKNKQELKRKEIEGKLNEKIINDLVKD</sequence>
<evidence type="ECO:0000256" key="1">
    <source>
        <dbReference type="SAM" id="Phobius"/>
    </source>
</evidence>
<feature type="transmembrane region" description="Helical" evidence="1">
    <location>
        <begin position="70"/>
        <end position="90"/>
    </location>
</feature>
<protein>
    <submittedName>
        <fullName evidence="2">Uncharacterized protein</fullName>
    </submittedName>
</protein>
<reference evidence="2" key="1">
    <citation type="journal article" date="2017" name="Science">
        <title>Giant viruses with an expanded complement of translation system components.</title>
        <authorList>
            <person name="Schulz F."/>
            <person name="Yutin N."/>
            <person name="Ivanova N.N."/>
            <person name="Ortega D.R."/>
            <person name="Lee T.K."/>
            <person name="Vierheilig J."/>
            <person name="Daims H."/>
            <person name="Horn M."/>
            <person name="Wagner M."/>
            <person name="Jensen G.J."/>
            <person name="Kyrpides N.C."/>
            <person name="Koonin E.V."/>
            <person name="Woyke T."/>
        </authorList>
    </citation>
    <scope>NUCLEOTIDE SEQUENCE</scope>
    <source>
        <strain evidence="2">ILV1</strain>
    </source>
</reference>
<keyword evidence="1" id="KW-0472">Membrane</keyword>
<dbReference type="EMBL" id="KY684085">
    <property type="protein sequence ID" value="ARF09543.1"/>
    <property type="molecule type" value="Genomic_DNA"/>
</dbReference>
<feature type="transmembrane region" description="Helical" evidence="1">
    <location>
        <begin position="7"/>
        <end position="28"/>
    </location>
</feature>
<evidence type="ECO:0000313" key="2">
    <source>
        <dbReference type="EMBL" id="ARF09543.1"/>
    </source>
</evidence>
<name>A0A1V0SCU8_9VIRU</name>
<accession>A0A1V0SCU8</accession>
<gene>
    <name evidence="2" type="ORF">Indivirus_1_166</name>
</gene>
<feature type="transmembrane region" description="Helical" evidence="1">
    <location>
        <begin position="40"/>
        <end position="58"/>
    </location>
</feature>
<organism evidence="2">
    <name type="scientific">Indivirus ILV1</name>
    <dbReference type="NCBI Taxonomy" id="1977633"/>
    <lineage>
        <taxon>Viruses</taxon>
        <taxon>Varidnaviria</taxon>
        <taxon>Bamfordvirae</taxon>
        <taxon>Nucleocytoviricota</taxon>
        <taxon>Megaviricetes</taxon>
        <taxon>Imitervirales</taxon>
        <taxon>Mimiviridae</taxon>
        <taxon>Klosneuvirinae</taxon>
        <taxon>Indivirus</taxon>
    </lineage>
</organism>
<keyword evidence="1" id="KW-0812">Transmembrane</keyword>
<keyword evidence="1" id="KW-1133">Transmembrane helix</keyword>